<evidence type="ECO:0000256" key="1">
    <source>
        <dbReference type="ARBA" id="ARBA00011344"/>
    </source>
</evidence>
<feature type="domain" description="RNA polymerase sigma factor 70 region 4 type 2" evidence="3">
    <location>
        <begin position="97"/>
        <end position="147"/>
    </location>
</feature>
<dbReference type="SUPFAM" id="SSF88659">
    <property type="entry name" value="Sigma3 and sigma4 domains of RNA polymerase sigma factors"/>
    <property type="match status" value="1"/>
</dbReference>
<dbReference type="GO" id="GO:0003677">
    <property type="term" value="F:DNA binding"/>
    <property type="evidence" value="ECO:0007669"/>
    <property type="project" value="InterPro"/>
</dbReference>
<dbReference type="InterPro" id="IPR013249">
    <property type="entry name" value="RNA_pol_sigma70_r4_t2"/>
</dbReference>
<dbReference type="Proteomes" id="UP000253410">
    <property type="component" value="Unassembled WGS sequence"/>
</dbReference>
<evidence type="ECO:0000259" key="3">
    <source>
        <dbReference type="Pfam" id="PF08281"/>
    </source>
</evidence>
<dbReference type="InterPro" id="IPR014284">
    <property type="entry name" value="RNA_pol_sigma-70_dom"/>
</dbReference>
<gene>
    <name evidence="4" type="ORF">DF182_01920</name>
</gene>
<evidence type="ECO:0000313" key="4">
    <source>
        <dbReference type="EMBL" id="RBL91401.1"/>
    </source>
</evidence>
<accession>A0A365XZH5</accession>
<dbReference type="EMBL" id="QFFJ01000001">
    <property type="protein sequence ID" value="RBL91401.1"/>
    <property type="molecule type" value="Genomic_DNA"/>
</dbReference>
<dbReference type="Pfam" id="PF08281">
    <property type="entry name" value="Sigma70_r4_2"/>
    <property type="match status" value="1"/>
</dbReference>
<name>A0A365XZH5_9BACT</name>
<dbReference type="OrthoDB" id="3211555at2"/>
<dbReference type="NCBIfam" id="TIGR02937">
    <property type="entry name" value="sigma70-ECF"/>
    <property type="match status" value="1"/>
</dbReference>
<protein>
    <submittedName>
        <fullName evidence="4">RNA polymerase subunit sigma-70</fullName>
    </submittedName>
</protein>
<dbReference type="RefSeq" id="WP_113613998.1">
    <property type="nucleotide sequence ID" value="NZ_QFFJ01000001.1"/>
</dbReference>
<dbReference type="InterPro" id="IPR032710">
    <property type="entry name" value="NTF2-like_dom_sf"/>
</dbReference>
<sequence length="276" mass="31494">MENSFETYKPRLFAVAYKMTKNAMDAEDILHDVYLSFVKQDITMIANPEHYLVKAVMHRCLSLLEMRKRFVYPGIDLPTPLYQERFVYVQDQDISFALLLLLQKLNPQERAVFILRETLDYAYEEIAEVLSLGQDNCRQLFHRAKEKVTDGRVKYIPSEEQRSTLFSAFVKACTSGDVEQLMACLKEDIAIYSDGGGRATAARWPVLGRADAITFLNGLYTKRGAELLFEVKMINGEYGIICYDKTTGAVDTLMICSVGADGIETVYFVRNPDKLR</sequence>
<proteinExistence type="predicted"/>
<dbReference type="SUPFAM" id="SSF88946">
    <property type="entry name" value="Sigma2 domain of RNA polymerase sigma factors"/>
    <property type="match status" value="1"/>
</dbReference>
<dbReference type="Gene3D" id="1.10.1740.10">
    <property type="match status" value="1"/>
</dbReference>
<dbReference type="PANTHER" id="PTHR30173">
    <property type="entry name" value="SIGMA 19 FACTOR"/>
    <property type="match status" value="1"/>
</dbReference>
<organism evidence="4 5">
    <name type="scientific">Chitinophaga flava</name>
    <dbReference type="NCBI Taxonomy" id="2259036"/>
    <lineage>
        <taxon>Bacteria</taxon>
        <taxon>Pseudomonadati</taxon>
        <taxon>Bacteroidota</taxon>
        <taxon>Chitinophagia</taxon>
        <taxon>Chitinophagales</taxon>
        <taxon>Chitinophagaceae</taxon>
        <taxon>Chitinophaga</taxon>
    </lineage>
</organism>
<dbReference type="GO" id="GO:0006352">
    <property type="term" value="P:DNA-templated transcription initiation"/>
    <property type="evidence" value="ECO:0007669"/>
    <property type="project" value="InterPro"/>
</dbReference>
<keyword evidence="5" id="KW-1185">Reference proteome</keyword>
<dbReference type="InterPro" id="IPR013324">
    <property type="entry name" value="RNA_pol_sigma_r3/r4-like"/>
</dbReference>
<dbReference type="Pfam" id="PF04542">
    <property type="entry name" value="Sigma70_r2"/>
    <property type="match status" value="1"/>
</dbReference>
<reference evidence="4 5" key="1">
    <citation type="submission" date="2018-05" db="EMBL/GenBank/DDBJ databases">
        <title>Chitinophaga sp. K3CV102501T nov., isolated from isolated from a monsoon evergreen broad-leaved forest soil.</title>
        <authorList>
            <person name="Lv Y."/>
        </authorList>
    </citation>
    <scope>NUCLEOTIDE SEQUENCE [LARGE SCALE GENOMIC DNA]</scope>
    <source>
        <strain evidence="4 5">GDMCC 1.1325</strain>
    </source>
</reference>
<dbReference type="InterPro" id="IPR013325">
    <property type="entry name" value="RNA_pol_sigma_r2"/>
</dbReference>
<dbReference type="Gene3D" id="1.10.10.10">
    <property type="entry name" value="Winged helix-like DNA-binding domain superfamily/Winged helix DNA-binding domain"/>
    <property type="match status" value="1"/>
</dbReference>
<comment type="caution">
    <text evidence="4">The sequence shown here is derived from an EMBL/GenBank/DDBJ whole genome shotgun (WGS) entry which is preliminary data.</text>
</comment>
<dbReference type="InterPro" id="IPR007627">
    <property type="entry name" value="RNA_pol_sigma70_r2"/>
</dbReference>
<dbReference type="InterPro" id="IPR052704">
    <property type="entry name" value="ECF_Sigma-70_Domain"/>
</dbReference>
<dbReference type="SUPFAM" id="SSF54427">
    <property type="entry name" value="NTF2-like"/>
    <property type="match status" value="1"/>
</dbReference>
<dbReference type="CDD" id="cd06171">
    <property type="entry name" value="Sigma70_r4"/>
    <property type="match status" value="1"/>
</dbReference>
<dbReference type="GO" id="GO:0016987">
    <property type="term" value="F:sigma factor activity"/>
    <property type="evidence" value="ECO:0007669"/>
    <property type="project" value="InterPro"/>
</dbReference>
<dbReference type="InterPro" id="IPR036388">
    <property type="entry name" value="WH-like_DNA-bd_sf"/>
</dbReference>
<dbReference type="PANTHER" id="PTHR30173:SF36">
    <property type="entry name" value="ECF RNA POLYMERASE SIGMA FACTOR SIGJ"/>
    <property type="match status" value="1"/>
</dbReference>
<evidence type="ECO:0000259" key="2">
    <source>
        <dbReference type="Pfam" id="PF04542"/>
    </source>
</evidence>
<evidence type="ECO:0000313" key="5">
    <source>
        <dbReference type="Proteomes" id="UP000253410"/>
    </source>
</evidence>
<comment type="subunit">
    <text evidence="1">Interacts transiently with the RNA polymerase catalytic core formed by RpoA, RpoB, RpoC and RpoZ (2 alpha, 1 beta, 1 beta' and 1 omega subunit) to form the RNA polymerase holoenzyme that can initiate transcription.</text>
</comment>
<feature type="domain" description="RNA polymerase sigma-70 region 2" evidence="2">
    <location>
        <begin position="5"/>
        <end position="69"/>
    </location>
</feature>
<dbReference type="AlphaFoldDB" id="A0A365XZH5"/>